<reference evidence="2 3" key="1">
    <citation type="journal article" date="2011" name="Stand. Genomic Sci.">
        <title>Complete genome sequence of Nitratifractor salsuginis type strain (E9I37-1).</title>
        <authorList>
            <person name="Anderson I."/>
            <person name="Sikorski J."/>
            <person name="Zeytun A."/>
            <person name="Nolan M."/>
            <person name="Lapidus A."/>
            <person name="Lucas S."/>
            <person name="Hammon N."/>
            <person name="Deshpande S."/>
            <person name="Cheng J.F."/>
            <person name="Tapia R."/>
            <person name="Han C."/>
            <person name="Goodwin L."/>
            <person name="Pitluck S."/>
            <person name="Liolios K."/>
            <person name="Pagani I."/>
            <person name="Ivanova N."/>
            <person name="Huntemann M."/>
            <person name="Mavromatis K."/>
            <person name="Ovchinikova G."/>
            <person name="Pati A."/>
            <person name="Chen A."/>
            <person name="Palaniappan K."/>
            <person name="Land M."/>
            <person name="Hauser L."/>
            <person name="Brambilla E.M."/>
            <person name="Ngatchou-Djao O.D."/>
            <person name="Rohde M."/>
            <person name="Tindall B.J."/>
            <person name="Goker M."/>
            <person name="Detter J.C."/>
            <person name="Woyke T."/>
            <person name="Bristow J."/>
            <person name="Eisen J.A."/>
            <person name="Markowitz V."/>
            <person name="Hugenholtz P."/>
            <person name="Klenk H.P."/>
            <person name="Kyrpides N.C."/>
        </authorList>
    </citation>
    <scope>NUCLEOTIDE SEQUENCE [LARGE SCALE GENOMIC DNA]</scope>
    <source>
        <strain evidence="3">DSM 16511 / JCM 12458 / E9I37-1</strain>
    </source>
</reference>
<dbReference type="OrthoDB" id="9804695at2"/>
<accession>E6X0M3</accession>
<dbReference type="InterPro" id="IPR003781">
    <property type="entry name" value="CoA-bd"/>
</dbReference>
<dbReference type="eggNOG" id="COG1832">
    <property type="taxonomic scope" value="Bacteria"/>
</dbReference>
<dbReference type="Pfam" id="PF13380">
    <property type="entry name" value="CoA_binding_2"/>
    <property type="match status" value="1"/>
</dbReference>
<keyword evidence="3" id="KW-1185">Reference proteome</keyword>
<dbReference type="EMBL" id="CP002452">
    <property type="protein sequence ID" value="ADV45743.1"/>
    <property type="molecule type" value="Genomic_DNA"/>
</dbReference>
<feature type="domain" description="CoA-binding" evidence="1">
    <location>
        <begin position="19"/>
        <end position="112"/>
    </location>
</feature>
<dbReference type="STRING" id="749222.Nitsa_0473"/>
<evidence type="ECO:0000313" key="3">
    <source>
        <dbReference type="Proteomes" id="UP000008633"/>
    </source>
</evidence>
<dbReference type="RefSeq" id="WP_013553439.1">
    <property type="nucleotide sequence ID" value="NC_014935.1"/>
</dbReference>
<dbReference type="SUPFAM" id="SSF51735">
    <property type="entry name" value="NAD(P)-binding Rossmann-fold domains"/>
    <property type="match status" value="1"/>
</dbReference>
<protein>
    <submittedName>
        <fullName evidence="2">CoA-binding domain protein</fullName>
    </submittedName>
</protein>
<dbReference type="AlphaFoldDB" id="E6X0M3"/>
<dbReference type="HOGENOM" id="CLU_112567_0_1_7"/>
<dbReference type="KEGG" id="nsa:Nitsa_0473"/>
<dbReference type="PANTHER" id="PTHR33303">
    <property type="entry name" value="CYTOPLASMIC PROTEIN-RELATED"/>
    <property type="match status" value="1"/>
</dbReference>
<dbReference type="Gene3D" id="3.40.50.720">
    <property type="entry name" value="NAD(P)-binding Rossmann-like Domain"/>
    <property type="match status" value="1"/>
</dbReference>
<evidence type="ECO:0000313" key="2">
    <source>
        <dbReference type="EMBL" id="ADV45743.1"/>
    </source>
</evidence>
<proteinExistence type="predicted"/>
<dbReference type="Proteomes" id="UP000008633">
    <property type="component" value="Chromosome"/>
</dbReference>
<dbReference type="PANTHER" id="PTHR33303:SF2">
    <property type="entry name" value="COA-BINDING DOMAIN-CONTAINING PROTEIN"/>
    <property type="match status" value="1"/>
</dbReference>
<name>E6X0M3_NITSE</name>
<sequence length="144" mass="16634">MECEFPRINSNEEEVRRYLTECRRIAVVGASPNPEKDSHRVTRYLIEHDYTVYPIYPKGEEFLGQKYYRSLKEIPEPVDMVVVFRKPEAVGPIADACIERGDVKVLWTQKGIVNNEAAEKAREHGINVVQNMCAMVEHRELIGE</sequence>
<dbReference type="InterPro" id="IPR036291">
    <property type="entry name" value="NAD(P)-bd_dom_sf"/>
</dbReference>
<gene>
    <name evidence="2" type="ordered locus">Nitsa_0473</name>
</gene>
<organism evidence="2 3">
    <name type="scientific">Nitratifractor salsuginis (strain DSM 16511 / JCM 12458 / E9I37-1)</name>
    <dbReference type="NCBI Taxonomy" id="749222"/>
    <lineage>
        <taxon>Bacteria</taxon>
        <taxon>Pseudomonadati</taxon>
        <taxon>Campylobacterota</taxon>
        <taxon>Epsilonproteobacteria</taxon>
        <taxon>Campylobacterales</taxon>
        <taxon>Sulfurovaceae</taxon>
        <taxon>Nitratifractor</taxon>
    </lineage>
</organism>
<evidence type="ECO:0000259" key="1">
    <source>
        <dbReference type="SMART" id="SM00881"/>
    </source>
</evidence>
<dbReference type="SMART" id="SM00881">
    <property type="entry name" value="CoA_binding"/>
    <property type="match status" value="1"/>
</dbReference>
<reference evidence="3" key="2">
    <citation type="submission" date="2011-01" db="EMBL/GenBank/DDBJ databases">
        <title>The complete genome of Nitratifractor salsuginis DSM 16511.</title>
        <authorList>
            <consortium name="US DOE Joint Genome Institute (JGI-PGF)"/>
            <person name="Lucas S."/>
            <person name="Copeland A."/>
            <person name="Lapidus A."/>
            <person name="Bruce D."/>
            <person name="Goodwin L."/>
            <person name="Pitluck S."/>
            <person name="Kyrpides N."/>
            <person name="Mavromatis K."/>
            <person name="Ivanova N."/>
            <person name="Mikhailova N."/>
            <person name="Zeytun A."/>
            <person name="Detter J.C."/>
            <person name="Tapia R."/>
            <person name="Han C."/>
            <person name="Land M."/>
            <person name="Hauser L."/>
            <person name="Markowitz V."/>
            <person name="Cheng J.-F."/>
            <person name="Hugenholtz P."/>
            <person name="Woyke T."/>
            <person name="Wu D."/>
            <person name="Tindall B."/>
            <person name="Schuetze A."/>
            <person name="Brambilla E."/>
            <person name="Klenk H.-P."/>
            <person name="Eisen J.A."/>
        </authorList>
    </citation>
    <scope>NUCLEOTIDE SEQUENCE [LARGE SCALE GENOMIC DNA]</scope>
    <source>
        <strain evidence="3">DSM 16511 / JCM 12458 / E9I37-1</strain>
    </source>
</reference>